<dbReference type="AlphaFoldDB" id="A0A1J1IL58"/>
<dbReference type="InterPro" id="IPR029063">
    <property type="entry name" value="SAM-dependent_MTases_sf"/>
</dbReference>
<dbReference type="SUPFAM" id="SSF53335">
    <property type="entry name" value="S-adenosyl-L-methionine-dependent methyltransferases"/>
    <property type="match status" value="1"/>
</dbReference>
<dbReference type="InterPro" id="IPR012677">
    <property type="entry name" value="Nucleotide-bd_a/b_plait_sf"/>
</dbReference>
<dbReference type="SUPFAM" id="SSF54928">
    <property type="entry name" value="RNA-binding domain, RBD"/>
    <property type="match status" value="1"/>
</dbReference>
<organism evidence="12 13">
    <name type="scientific">Clunio marinus</name>
    <dbReference type="NCBI Taxonomy" id="568069"/>
    <lineage>
        <taxon>Eukaryota</taxon>
        <taxon>Metazoa</taxon>
        <taxon>Ecdysozoa</taxon>
        <taxon>Arthropoda</taxon>
        <taxon>Hexapoda</taxon>
        <taxon>Insecta</taxon>
        <taxon>Pterygota</taxon>
        <taxon>Neoptera</taxon>
        <taxon>Endopterygota</taxon>
        <taxon>Diptera</taxon>
        <taxon>Nematocera</taxon>
        <taxon>Chironomoidea</taxon>
        <taxon>Chironomidae</taxon>
        <taxon>Clunio</taxon>
    </lineage>
</organism>
<dbReference type="EC" id="2.1.1.35" evidence="5"/>
<dbReference type="Gene3D" id="2.40.50.1070">
    <property type="match status" value="1"/>
</dbReference>
<dbReference type="OrthoDB" id="10250660at2759"/>
<evidence type="ECO:0000313" key="13">
    <source>
        <dbReference type="Proteomes" id="UP000183832"/>
    </source>
</evidence>
<dbReference type="InterPro" id="IPR030390">
    <property type="entry name" value="MeTrfase_TrmA_AS"/>
</dbReference>
<dbReference type="PROSITE" id="PS01230">
    <property type="entry name" value="TRMA_1"/>
    <property type="match status" value="1"/>
</dbReference>
<dbReference type="PROSITE" id="PS50102">
    <property type="entry name" value="RRM"/>
    <property type="match status" value="1"/>
</dbReference>
<dbReference type="GO" id="GO:0030697">
    <property type="term" value="F:tRNA (uracil(54)-C5)-methyltransferase activity, S-adenosyl methionine-dependent"/>
    <property type="evidence" value="ECO:0007669"/>
    <property type="project" value="UniProtKB-EC"/>
</dbReference>
<evidence type="ECO:0000256" key="2">
    <source>
        <dbReference type="ARBA" id="ARBA00022679"/>
    </source>
</evidence>
<feature type="binding site" evidence="8">
    <location>
        <position position="385"/>
    </location>
    <ligand>
        <name>S-adenosyl-L-methionine</name>
        <dbReference type="ChEBI" id="CHEBI:59789"/>
    </ligand>
</feature>
<proteinExistence type="inferred from homology"/>
<dbReference type="GO" id="GO:0006396">
    <property type="term" value="P:RNA processing"/>
    <property type="evidence" value="ECO:0007669"/>
    <property type="project" value="InterPro"/>
</dbReference>
<dbReference type="GO" id="GO:0032259">
    <property type="term" value="P:methylation"/>
    <property type="evidence" value="ECO:0007669"/>
    <property type="project" value="UniProtKB-KW"/>
</dbReference>
<accession>A0A1J1IL58</accession>
<evidence type="ECO:0000256" key="6">
    <source>
        <dbReference type="ARBA" id="ARBA00047278"/>
    </source>
</evidence>
<dbReference type="Pfam" id="PF00076">
    <property type="entry name" value="RRM_1"/>
    <property type="match status" value="1"/>
</dbReference>
<dbReference type="InterPro" id="IPR034262">
    <property type="entry name" value="TRMT2A_RRM"/>
</dbReference>
<comment type="caution">
    <text evidence="8">Lacks conserved residue(s) required for the propagation of feature annotation.</text>
</comment>
<dbReference type="CDD" id="cd12439">
    <property type="entry name" value="RRM_TRMT2A"/>
    <property type="match status" value="1"/>
</dbReference>
<feature type="active site" description="Nucleophile" evidence="8">
    <location>
        <position position="515"/>
    </location>
</feature>
<evidence type="ECO:0000256" key="5">
    <source>
        <dbReference type="ARBA" id="ARBA00033763"/>
    </source>
</evidence>
<evidence type="ECO:0000256" key="3">
    <source>
        <dbReference type="ARBA" id="ARBA00022691"/>
    </source>
</evidence>
<feature type="region of interest" description="Disordered" evidence="10">
    <location>
        <begin position="125"/>
        <end position="153"/>
    </location>
</feature>
<name>A0A1J1IL58_9DIPT</name>
<keyword evidence="13" id="KW-1185">Reference proteome</keyword>
<evidence type="ECO:0000313" key="12">
    <source>
        <dbReference type="EMBL" id="CRL00292.1"/>
    </source>
</evidence>
<feature type="domain" description="RRM" evidence="11">
    <location>
        <begin position="46"/>
        <end position="121"/>
    </location>
</feature>
<dbReference type="PROSITE" id="PS51687">
    <property type="entry name" value="SAM_MT_RNA_M5U"/>
    <property type="match status" value="1"/>
</dbReference>
<keyword evidence="3 8" id="KW-0949">S-adenosyl-L-methionine</keyword>
<evidence type="ECO:0000256" key="8">
    <source>
        <dbReference type="PROSITE-ProRule" id="PRU01024"/>
    </source>
</evidence>
<evidence type="ECO:0000256" key="4">
    <source>
        <dbReference type="ARBA" id="ARBA00022884"/>
    </source>
</evidence>
<evidence type="ECO:0000256" key="9">
    <source>
        <dbReference type="PROSITE-ProRule" id="PRU10015"/>
    </source>
</evidence>
<evidence type="ECO:0000256" key="1">
    <source>
        <dbReference type="ARBA" id="ARBA00022603"/>
    </source>
</evidence>
<dbReference type="InterPro" id="IPR010280">
    <property type="entry name" value="U5_MeTrfase_fam"/>
</dbReference>
<keyword evidence="1 8" id="KW-0489">Methyltransferase</keyword>
<dbReference type="InterPro" id="IPR035979">
    <property type="entry name" value="RBD_domain_sf"/>
</dbReference>
<comment type="similarity">
    <text evidence="8">Belongs to the class I-like SAM-binding methyltransferase superfamily. RNA M5U methyltransferase family.</text>
</comment>
<dbReference type="STRING" id="568069.A0A1J1IL58"/>
<feature type="active site" evidence="9">
    <location>
        <position position="515"/>
    </location>
</feature>
<dbReference type="GO" id="GO:0003723">
    <property type="term" value="F:RNA binding"/>
    <property type="evidence" value="ECO:0007669"/>
    <property type="project" value="UniProtKB-UniRule"/>
</dbReference>
<dbReference type="PANTHER" id="PTHR45904">
    <property type="entry name" value="TRNA (URACIL-5-)-METHYLTRANSFERASE"/>
    <property type="match status" value="1"/>
</dbReference>
<dbReference type="Gene3D" id="3.30.70.330">
    <property type="match status" value="1"/>
</dbReference>
<keyword evidence="2 8" id="KW-0808">Transferase</keyword>
<dbReference type="PANTHER" id="PTHR45904:SF2">
    <property type="entry name" value="TRNA (URACIL-5-)-METHYLTRANSFERASE HOMOLOG A"/>
    <property type="match status" value="1"/>
</dbReference>
<reference evidence="12 13" key="1">
    <citation type="submission" date="2015-04" db="EMBL/GenBank/DDBJ databases">
        <authorList>
            <person name="Syromyatnikov M.Y."/>
            <person name="Popov V.N."/>
        </authorList>
    </citation>
    <scope>NUCLEOTIDE SEQUENCE [LARGE SCALE GENOMIC DNA]</scope>
</reference>
<sequence length="565" mass="63530">MQQDSSSENLVEDNAPVKTPASKVFDKFEKDEFAYLKNTGFSSEIFKIEIKNLPKYYGFGEIKKLINTTLGLESNKIKVPKKNSPYGFICFKNDDDRLKALTALNGYNWKGNILKASFANPAHDPLIKKRKQEDSNNGSDSKKPRTVAEGSEPLGHLEYPEQLSIKQKKIEDNLKQFKIDLRRANSIQRKMPHDQNNDLICELRDIVQSPLTEAYRNKCEFSIGKTVDGDIEVGNRLSSYASGCTSVANVAELKLPTPRMKLAAQLVKQFVLESGLEPFNAENYTGIFRNLTIRESRQNGFMMIIGIHPQQMTDEEKDKFQKDFVSFFEVGNGKDLNVTSLYYEEIQKRQSGQVGNFIKHIFGDTHIYEYIHGLKFRISPCSFFQANTAAAENLYQLAIDLSQSKKDSTVLDICCGTGTIGLCFAKHCKWVYGMEIIPQAIEDAKANARENGITNATFTAGNADDLIFSMVREANVGADEDIIAIVDPPRAGLQTKSIQQLRNSEKIKRLVYISCSPSQALKNFVDLCKNCSKTMKGNPFVPKVAVPVDLFPNTPHCELVVLFER</sequence>
<protein>
    <recommendedName>
        <fullName evidence="5">tRNA (uracil(54)-C(5))-methyltransferase</fullName>
        <ecNumber evidence="5">2.1.1.35</ecNumber>
    </recommendedName>
</protein>
<evidence type="ECO:0000256" key="10">
    <source>
        <dbReference type="SAM" id="MobiDB-lite"/>
    </source>
</evidence>
<dbReference type="Gene3D" id="3.40.50.150">
    <property type="entry name" value="Vaccinia Virus protein VP39"/>
    <property type="match status" value="1"/>
</dbReference>
<dbReference type="InterPro" id="IPR045850">
    <property type="entry name" value="TRM2_met"/>
</dbReference>
<evidence type="ECO:0000259" key="11">
    <source>
        <dbReference type="PROSITE" id="PS50102"/>
    </source>
</evidence>
<gene>
    <name evidence="12" type="ORF">CLUMA_CG013565</name>
</gene>
<dbReference type="InterPro" id="IPR000504">
    <property type="entry name" value="RRM_dom"/>
</dbReference>
<feature type="binding site" evidence="8">
    <location>
        <position position="435"/>
    </location>
    <ligand>
        <name>S-adenosyl-L-methionine</name>
        <dbReference type="ChEBI" id="CHEBI:59789"/>
    </ligand>
</feature>
<evidence type="ECO:0000256" key="7">
    <source>
        <dbReference type="PROSITE-ProRule" id="PRU00176"/>
    </source>
</evidence>
<dbReference type="CDD" id="cd02440">
    <property type="entry name" value="AdoMet_MTases"/>
    <property type="match status" value="1"/>
</dbReference>
<dbReference type="Proteomes" id="UP000183832">
    <property type="component" value="Unassembled WGS sequence"/>
</dbReference>
<comment type="catalytic activity">
    <reaction evidence="6">
        <text>uridine(54) in tRNA + S-adenosyl-L-methionine = 5-methyluridine(54) in tRNA + S-adenosyl-L-homocysteine + H(+)</text>
        <dbReference type="Rhea" id="RHEA:42712"/>
        <dbReference type="Rhea" id="RHEA-COMP:10167"/>
        <dbReference type="Rhea" id="RHEA-COMP:10193"/>
        <dbReference type="ChEBI" id="CHEBI:15378"/>
        <dbReference type="ChEBI" id="CHEBI:57856"/>
        <dbReference type="ChEBI" id="CHEBI:59789"/>
        <dbReference type="ChEBI" id="CHEBI:65315"/>
        <dbReference type="ChEBI" id="CHEBI:74447"/>
        <dbReference type="EC" id="2.1.1.35"/>
    </reaction>
    <physiologicalReaction direction="left-to-right" evidence="6">
        <dbReference type="Rhea" id="RHEA:42713"/>
    </physiologicalReaction>
</comment>
<feature type="compositionally biased region" description="Basic and acidic residues" evidence="10">
    <location>
        <begin position="125"/>
        <end position="134"/>
    </location>
</feature>
<feature type="binding site" evidence="8">
    <location>
        <position position="487"/>
    </location>
    <ligand>
        <name>S-adenosyl-L-methionine</name>
        <dbReference type="ChEBI" id="CHEBI:59789"/>
    </ligand>
</feature>
<dbReference type="Pfam" id="PF05958">
    <property type="entry name" value="tRNA_U5-meth_tr"/>
    <property type="match status" value="1"/>
</dbReference>
<dbReference type="EMBL" id="CVRI01000054">
    <property type="protein sequence ID" value="CRL00292.1"/>
    <property type="molecule type" value="Genomic_DNA"/>
</dbReference>
<keyword evidence="4 7" id="KW-0694">RNA-binding</keyword>